<dbReference type="PROSITE" id="PS50011">
    <property type="entry name" value="PROTEIN_KINASE_DOM"/>
    <property type="match status" value="1"/>
</dbReference>
<feature type="domain" description="Protein kinase" evidence="3">
    <location>
        <begin position="9"/>
        <end position="327"/>
    </location>
</feature>
<dbReference type="GO" id="GO:0007166">
    <property type="term" value="P:cell surface receptor signaling pathway"/>
    <property type="evidence" value="ECO:0007669"/>
    <property type="project" value="InterPro"/>
</dbReference>
<dbReference type="PANTHER" id="PTHR27005">
    <property type="entry name" value="WALL-ASSOCIATED RECEPTOR KINASE-LIKE 21"/>
    <property type="match status" value="1"/>
</dbReference>
<dbReference type="PANTHER" id="PTHR27005:SF466">
    <property type="entry name" value="NON-FUNCTIONAL PSEUDOKINASE ZED1-LIKE"/>
    <property type="match status" value="1"/>
</dbReference>
<dbReference type="InterPro" id="IPR000719">
    <property type="entry name" value="Prot_kinase_dom"/>
</dbReference>
<name>A0AA38YTP0_VITRO</name>
<dbReference type="GO" id="GO:0005886">
    <property type="term" value="C:plasma membrane"/>
    <property type="evidence" value="ECO:0007669"/>
    <property type="project" value="TreeGrafter"/>
</dbReference>
<gene>
    <name evidence="4" type="ORF">PVL29_025006</name>
</gene>
<dbReference type="InterPro" id="IPR001245">
    <property type="entry name" value="Ser-Thr/Tyr_kinase_cat_dom"/>
</dbReference>
<dbReference type="GO" id="GO:0005524">
    <property type="term" value="F:ATP binding"/>
    <property type="evidence" value="ECO:0007669"/>
    <property type="project" value="UniProtKB-KW"/>
</dbReference>
<evidence type="ECO:0000313" key="5">
    <source>
        <dbReference type="Proteomes" id="UP001168098"/>
    </source>
</evidence>
<dbReference type="Gene3D" id="3.30.200.20">
    <property type="entry name" value="Phosphorylase Kinase, domain 1"/>
    <property type="match status" value="1"/>
</dbReference>
<evidence type="ECO:0000313" key="4">
    <source>
        <dbReference type="EMBL" id="KAJ9676274.1"/>
    </source>
</evidence>
<evidence type="ECO:0000259" key="3">
    <source>
        <dbReference type="PROSITE" id="PS50011"/>
    </source>
</evidence>
<keyword evidence="2" id="KW-0067">ATP-binding</keyword>
<dbReference type="Proteomes" id="UP001168098">
    <property type="component" value="Unassembled WGS sequence"/>
</dbReference>
<dbReference type="InterPro" id="IPR011009">
    <property type="entry name" value="Kinase-like_dom_sf"/>
</dbReference>
<reference evidence="4 5" key="1">
    <citation type="journal article" date="2023" name="BMC Biotechnol.">
        <title>Vitis rotundifolia cv Carlos genome sequencing.</title>
        <authorList>
            <person name="Huff M."/>
            <person name="Hulse-Kemp A."/>
            <person name="Scheffler B."/>
            <person name="Youngblood R."/>
            <person name="Simpson S."/>
            <person name="Babiker E."/>
            <person name="Staton M."/>
        </authorList>
    </citation>
    <scope>NUCLEOTIDE SEQUENCE [LARGE SCALE GENOMIC DNA]</scope>
    <source>
        <tissue evidence="4">Leaf</tissue>
    </source>
</reference>
<comment type="caution">
    <text evidence="4">The sequence shown here is derived from an EMBL/GenBank/DDBJ whole genome shotgun (WGS) entry which is preliminary data.</text>
</comment>
<dbReference type="AlphaFoldDB" id="A0AA38YTP0"/>
<accession>A0AA38YTP0</accession>
<keyword evidence="5" id="KW-1185">Reference proteome</keyword>
<evidence type="ECO:0000256" key="1">
    <source>
        <dbReference type="ARBA" id="ARBA00022741"/>
    </source>
</evidence>
<evidence type="ECO:0000256" key="2">
    <source>
        <dbReference type="ARBA" id="ARBA00022840"/>
    </source>
</evidence>
<dbReference type="Pfam" id="PF07714">
    <property type="entry name" value="PK_Tyr_Ser-Thr"/>
    <property type="match status" value="1"/>
</dbReference>
<dbReference type="SUPFAM" id="SSF56112">
    <property type="entry name" value="Protein kinase-like (PK-like)"/>
    <property type="match status" value="1"/>
</dbReference>
<dbReference type="GO" id="GO:0004674">
    <property type="term" value="F:protein serine/threonine kinase activity"/>
    <property type="evidence" value="ECO:0007669"/>
    <property type="project" value="TreeGrafter"/>
</dbReference>
<sequence>MLTNGGLLLERRISYFDGKYSNPLRSFSADELQKATDSYNHENQIFGYTSHFRWYKGCFEGRLIFVKKYMDSSIPTHSPSFLADPEMVANEISVAAQLSGHKNSLKLLGCYLETQIPTLVFEFPMNGNLGDQLRSNPTCLSWKSRLKIANEIASVITCLHVAFPRPIIHRDIHPGHFYLDQDLCAKLSDFIYSMAHPEGKTQVENECDRECIQRRDVFGFGSLLFKLLTGKGYFELFLSITNDFKDYQKEDHPMAPMQSYVRNHGINGIVDPKILAEGGVVYHHHQFQAVFQLGIKCRRMNREERPIMLDVAKQLRRIQRYVSSLLS</sequence>
<organism evidence="4 5">
    <name type="scientific">Vitis rotundifolia</name>
    <name type="common">Muscadine grape</name>
    <dbReference type="NCBI Taxonomy" id="103349"/>
    <lineage>
        <taxon>Eukaryota</taxon>
        <taxon>Viridiplantae</taxon>
        <taxon>Streptophyta</taxon>
        <taxon>Embryophyta</taxon>
        <taxon>Tracheophyta</taxon>
        <taxon>Spermatophyta</taxon>
        <taxon>Magnoliopsida</taxon>
        <taxon>eudicotyledons</taxon>
        <taxon>Gunneridae</taxon>
        <taxon>Pentapetalae</taxon>
        <taxon>rosids</taxon>
        <taxon>Vitales</taxon>
        <taxon>Vitaceae</taxon>
        <taxon>Viteae</taxon>
        <taxon>Vitis</taxon>
    </lineage>
</organism>
<dbReference type="Gene3D" id="1.10.510.10">
    <property type="entry name" value="Transferase(Phosphotransferase) domain 1"/>
    <property type="match status" value="1"/>
</dbReference>
<keyword evidence="1" id="KW-0547">Nucleotide-binding</keyword>
<protein>
    <recommendedName>
        <fullName evidence="3">Protein kinase domain-containing protein</fullName>
    </recommendedName>
</protein>
<dbReference type="EMBL" id="JARBHA010000018">
    <property type="protein sequence ID" value="KAJ9676274.1"/>
    <property type="molecule type" value="Genomic_DNA"/>
</dbReference>
<proteinExistence type="predicted"/>
<dbReference type="InterPro" id="IPR045274">
    <property type="entry name" value="WAK-like"/>
</dbReference>